<evidence type="ECO:0000313" key="6">
    <source>
        <dbReference type="Proteomes" id="UP000050471"/>
    </source>
</evidence>
<proteinExistence type="predicted"/>
<sequence length="1271" mass="129999">MAINTIEAFYLGIFSDLDLDESDFQSEGSSSLLGLTFGGPDAPLYDSIDSLGMDDANDDGSVKENDNGQTGEDLIYDGVRSTLDSVIDYNVTITYSDGTTVTTQMGVVQDEMGRLFLRPYGTGNGFNDVLDDKPIESITLDSIVGDSFSGNVAFAEQDAFIDGDVDGTSGDDAMGTSYIDADGTQMNAYGGDDTVDGGAGNDTIQTGAGQDQVQGGSGADTIDAGEGDDTVDGGTGDDTIEGGEGADAIAGGDGADVIIDSSATSQDTIDGGAGADSISVGGGDDLVYGGTGSDTIAGGDGADVIYGGEDPATSVGGSNTVVTTYSVIHLGRAPEVDNAEGDAANDNENGLLGTYGGPGAELYNAIQTATTTDSNASGHIDPDDDATPETITVDGIDKIIDTGVVYNATVTFTDGTSGTFTAVVIQTTDGETYMMPEVSNNDDNVLLTSKPIESISLDSVAVNYTDIIPQRLDADYALPGDTDTSGDSIDGGAGADTIFGGAGSDTIDGGTGDDSLAGGDDADTFVVQDGFGTDTILGGEGGIDSDTIDLSRVTAPVTVTYTGDEAGTITDGANTITFSGVENLILTDLADLVDGTADGSGLNVVAGGGDDTVTGGFGNDTVDGGDGADDIQGGDGGDLLYGSAGFDTIDGGTGNDTIFGGSDMATITGGDGDDQIFAASSGSSIDGGTGADTIQGSVVDDTIIGGSGDDSIIANGGDDLIDAGSGDDLVDGGAGNDTIDGGSLPDRQALEWSEEGSGTDIGSGFTQNTGDMDITVTFQKFTSDPNSDAVIRTNEQYVETDEGIDAFSALLIEGGDQLGTTTRTTLDFAAAQAGVSDEVENVVFRLNDVDNSSFYTDSVTILAYDADGNAVPVTLSQPGATDPDNISGNTVTASGGGDSSSSVNGSVLVEIPGPVSKIVILHGNSGSTVTSHSLYVSDVHFDPISTVPETDNDTLTGGDGDDVFIVGDGHDTITDFNTGNSGALGDSDTTNNDFIDLSGHYDSMSELYADQADDGILNQSNTTDTKGNTVDYSDNTQFGPDSSLTIQGATADKSTFTTDNTGVACFTSGTSIRTPEGEVLIDNLRKGDLAYTLDNGPQPIRWIGSRHVSAAELDAHPNLRPIRIRAGALGPNIPEQDLIVSPQHRILVRSRIAVRMFDAQEVLVAAKHLLEVDGVDVASDLADITYYHFLFDQHEIVVAHGAEAESLYTGRQALKSVSPEARKEIFLLFPELESADCPPPTARHIVARKRASTFAQRHLKNGHPLVTAIHW</sequence>
<evidence type="ECO:0000256" key="1">
    <source>
        <dbReference type="ARBA" id="ARBA00004613"/>
    </source>
</evidence>
<protein>
    <recommendedName>
        <fullName evidence="4">Hedgehog/Intein (Hint) domain-containing protein</fullName>
    </recommendedName>
</protein>
<evidence type="ECO:0000313" key="5">
    <source>
        <dbReference type="EMBL" id="KPN63705.1"/>
    </source>
</evidence>
<evidence type="ECO:0000256" key="3">
    <source>
        <dbReference type="SAM" id="MobiDB-lite"/>
    </source>
</evidence>
<evidence type="ECO:0000256" key="2">
    <source>
        <dbReference type="ARBA" id="ARBA00022525"/>
    </source>
</evidence>
<dbReference type="PANTHER" id="PTHR38340">
    <property type="entry name" value="S-LAYER PROTEIN"/>
    <property type="match status" value="1"/>
</dbReference>
<dbReference type="Pfam" id="PF00353">
    <property type="entry name" value="HemolysinCabind"/>
    <property type="match status" value="9"/>
</dbReference>
<dbReference type="OrthoDB" id="6305173at2"/>
<dbReference type="InterPro" id="IPR036844">
    <property type="entry name" value="Hint_dom_sf"/>
</dbReference>
<feature type="domain" description="Hedgehog/Intein (Hint)" evidence="4">
    <location>
        <begin position="1065"/>
        <end position="1210"/>
    </location>
</feature>
<evidence type="ECO:0000259" key="4">
    <source>
        <dbReference type="Pfam" id="PF13403"/>
    </source>
</evidence>
<dbReference type="AlphaFoldDB" id="A0A0P7I3G6"/>
<dbReference type="SUPFAM" id="SSF51294">
    <property type="entry name" value="Hedgehog/intein (Hint) domain"/>
    <property type="match status" value="1"/>
</dbReference>
<comment type="subcellular location">
    <subcellularLocation>
        <location evidence="1">Secreted</location>
    </subcellularLocation>
</comment>
<keyword evidence="2" id="KW-0964">Secreted</keyword>
<feature type="compositionally biased region" description="Polar residues" evidence="3">
    <location>
        <begin position="877"/>
        <end position="890"/>
    </location>
</feature>
<accession>A0A0P7I3G6</accession>
<dbReference type="PROSITE" id="PS00330">
    <property type="entry name" value="HEMOLYSIN_CALCIUM"/>
    <property type="match status" value="4"/>
</dbReference>
<gene>
    <name evidence="5" type="ORF">AKJ29_13890</name>
</gene>
<feature type="compositionally biased region" description="Polar residues" evidence="3">
    <location>
        <begin position="202"/>
        <end position="214"/>
    </location>
</feature>
<dbReference type="InterPro" id="IPR028992">
    <property type="entry name" value="Hedgehog/Intein_dom"/>
</dbReference>
<organism evidence="5 6">
    <name type="scientific">Aliiroseovarius crassostreae</name>
    <dbReference type="NCBI Taxonomy" id="154981"/>
    <lineage>
        <taxon>Bacteria</taxon>
        <taxon>Pseudomonadati</taxon>
        <taxon>Pseudomonadota</taxon>
        <taxon>Alphaproteobacteria</taxon>
        <taxon>Rhodobacterales</taxon>
        <taxon>Paracoccaceae</taxon>
        <taxon>Aliiroseovarius</taxon>
    </lineage>
</organism>
<dbReference type="SUPFAM" id="SSF51120">
    <property type="entry name" value="beta-Roll"/>
    <property type="match status" value="3"/>
</dbReference>
<feature type="region of interest" description="Disordered" evidence="3">
    <location>
        <begin position="195"/>
        <end position="230"/>
    </location>
</feature>
<keyword evidence="6" id="KW-1185">Reference proteome</keyword>
<dbReference type="STRING" id="154981.AKJ29_13890"/>
<dbReference type="GO" id="GO:0005509">
    <property type="term" value="F:calcium ion binding"/>
    <property type="evidence" value="ECO:0007669"/>
    <property type="project" value="InterPro"/>
</dbReference>
<dbReference type="InterPro" id="IPR011049">
    <property type="entry name" value="Serralysin-like_metalloprot_C"/>
</dbReference>
<feature type="region of interest" description="Disordered" evidence="3">
    <location>
        <begin position="877"/>
        <end position="900"/>
    </location>
</feature>
<dbReference type="GO" id="GO:0005576">
    <property type="term" value="C:extracellular region"/>
    <property type="evidence" value="ECO:0007669"/>
    <property type="project" value="UniProtKB-SubCell"/>
</dbReference>
<comment type="caution">
    <text evidence="5">The sequence shown here is derived from an EMBL/GenBank/DDBJ whole genome shotgun (WGS) entry which is preliminary data.</text>
</comment>
<dbReference type="InterPro" id="IPR001343">
    <property type="entry name" value="Hemolysn_Ca-bd"/>
</dbReference>
<dbReference type="InterPro" id="IPR018511">
    <property type="entry name" value="Hemolysin-typ_Ca-bd_CS"/>
</dbReference>
<reference evidence="5 6" key="1">
    <citation type="submission" date="2015-09" db="EMBL/GenBank/DDBJ databases">
        <title>Draft genome sequence of Aliiroseovarius crassostreae CV919-312TSm, the causative agent of Roseovarius Oyster Disease (formerly Juvenile Oyster Disease).</title>
        <authorList>
            <person name="Kessner L."/>
            <person name="Spinard E."/>
            <person name="Nelson D."/>
        </authorList>
    </citation>
    <scope>NUCLEOTIDE SEQUENCE [LARGE SCALE GENOMIC DNA]</scope>
    <source>
        <strain evidence="5 6">CV919-312</strain>
    </source>
</reference>
<name>A0A0P7I3G6_9RHOB</name>
<dbReference type="PANTHER" id="PTHR38340:SF1">
    <property type="entry name" value="S-LAYER PROTEIN"/>
    <property type="match status" value="1"/>
</dbReference>
<feature type="region of interest" description="Disordered" evidence="3">
    <location>
        <begin position="1016"/>
        <end position="1040"/>
    </location>
</feature>
<dbReference type="Gene3D" id="2.170.16.10">
    <property type="entry name" value="Hedgehog/Intein (Hint) domain"/>
    <property type="match status" value="1"/>
</dbReference>
<dbReference type="EMBL" id="LKBA01000006">
    <property type="protein sequence ID" value="KPN63705.1"/>
    <property type="molecule type" value="Genomic_DNA"/>
</dbReference>
<dbReference type="PRINTS" id="PR00313">
    <property type="entry name" value="CABNDNGRPT"/>
</dbReference>
<dbReference type="Proteomes" id="UP000050471">
    <property type="component" value="Unassembled WGS sequence"/>
</dbReference>
<dbReference type="Gene3D" id="2.150.10.10">
    <property type="entry name" value="Serralysin-like metalloprotease, C-terminal"/>
    <property type="match status" value="5"/>
</dbReference>
<dbReference type="Pfam" id="PF13403">
    <property type="entry name" value="Hint_2"/>
    <property type="match status" value="1"/>
</dbReference>
<dbReference type="InterPro" id="IPR050557">
    <property type="entry name" value="RTX_toxin/Mannuronan_C5-epim"/>
</dbReference>
<feature type="compositionally biased region" description="Polar residues" evidence="3">
    <location>
        <begin position="1017"/>
        <end position="1040"/>
    </location>
</feature>
<dbReference type="RefSeq" id="WP_055190311.1">
    <property type="nucleotide sequence ID" value="NZ_FPBS01000027.1"/>
</dbReference>